<dbReference type="EMBL" id="LR796565">
    <property type="protein sequence ID" value="CAB4151468.1"/>
    <property type="molecule type" value="Genomic_DNA"/>
</dbReference>
<organism evidence="3">
    <name type="scientific">uncultured Caudovirales phage</name>
    <dbReference type="NCBI Taxonomy" id="2100421"/>
    <lineage>
        <taxon>Viruses</taxon>
        <taxon>Duplodnaviria</taxon>
        <taxon>Heunggongvirae</taxon>
        <taxon>Uroviricota</taxon>
        <taxon>Caudoviricetes</taxon>
        <taxon>Peduoviridae</taxon>
        <taxon>Maltschvirus</taxon>
        <taxon>Maltschvirus maltsch</taxon>
    </lineage>
</organism>
<accession>A0A6J5P5W8</accession>
<dbReference type="EMBL" id="LR796324">
    <property type="protein sequence ID" value="CAB4136788.1"/>
    <property type="molecule type" value="Genomic_DNA"/>
</dbReference>
<protein>
    <submittedName>
        <fullName evidence="3">Uncharacterized protein</fullName>
    </submittedName>
</protein>
<evidence type="ECO:0000313" key="3">
    <source>
        <dbReference type="EMBL" id="CAB4166442.1"/>
    </source>
</evidence>
<reference evidence="3" key="1">
    <citation type="submission" date="2020-04" db="EMBL/GenBank/DDBJ databases">
        <authorList>
            <person name="Chiriac C."/>
            <person name="Salcher M."/>
            <person name="Ghai R."/>
            <person name="Kavagutti S V."/>
        </authorList>
    </citation>
    <scope>NUCLEOTIDE SEQUENCE</scope>
</reference>
<proteinExistence type="predicted"/>
<dbReference type="EMBL" id="LR796793">
    <property type="protein sequence ID" value="CAB4166442.1"/>
    <property type="molecule type" value="Genomic_DNA"/>
</dbReference>
<sequence>MTNPAISIYTQAVNGRMLTCTTTTDGDIRFGGGAYGPHRIAGDATNERVVAHWIGYCDATATATPAEDDDTTWIRNDNERADASEAAYNAALERGGDQDECNAAAETAYDECAARQRQAAEQAYQDAHR</sequence>
<evidence type="ECO:0000313" key="1">
    <source>
        <dbReference type="EMBL" id="CAB4136788.1"/>
    </source>
</evidence>
<name>A0A6J5P5W8_9CAUD</name>
<gene>
    <name evidence="1" type="ORF">UFOVP305_27</name>
    <name evidence="2" type="ORF">UFOVP593_18</name>
    <name evidence="3" type="ORF">UFOVP842_28</name>
</gene>
<evidence type="ECO:0000313" key="2">
    <source>
        <dbReference type="EMBL" id="CAB4151468.1"/>
    </source>
</evidence>